<dbReference type="InterPro" id="IPR036188">
    <property type="entry name" value="FAD/NAD-bd_sf"/>
</dbReference>
<dbReference type="PANTHER" id="PTHR10961">
    <property type="entry name" value="PEROXISOMAL SARCOSINE OXIDASE"/>
    <property type="match status" value="1"/>
</dbReference>
<sequence length="391" mass="43693">MSSDVIQHVDLAVLGGGTIGLSAAYYGAAAGLKTVLFEQYDFGNDKASSDGDSRMFRVMYSEEDMAQLAEASLGQWQEIEHYTGDRLLDRKGLLFYGLPASSVEGNLEECAQVMSQMGIPYTRYSAEQLPRAYDVFKDIPKDYFGLSQPSGATILVKHSLHTFARLAREHGAHLLTHCKATIRPCKSGKGPYLIDTPKGIFEAKHLVLAPGAWSNPVLSQFGMQLNLTIWQMTVAYYKVDPHLKWPMWYEFGPTKNNQQQLFYGFPLLDGSHKIKVSADFTNNQYQDPSQCTYQPDPRILDQMSSFMMHRFKGVEPTPHDAICCLYTMSPDAQVVLDTLPGFENVAVLTGESGRAFKYTPVFGRILVQLATTGKSTYDISEFSIKRKGIIR</sequence>
<dbReference type="RefSeq" id="WP_168875295.1">
    <property type="nucleotide sequence ID" value="NZ_JABAIM010000001.1"/>
</dbReference>
<dbReference type="SUPFAM" id="SSF51905">
    <property type="entry name" value="FAD/NAD(P)-binding domain"/>
    <property type="match status" value="1"/>
</dbReference>
<dbReference type="AlphaFoldDB" id="A0A847S9A9"/>
<feature type="domain" description="FAD dependent oxidoreductase" evidence="5">
    <location>
        <begin position="10"/>
        <end position="369"/>
    </location>
</feature>
<dbReference type="Pfam" id="PF01266">
    <property type="entry name" value="DAO"/>
    <property type="match status" value="1"/>
</dbReference>
<dbReference type="Proteomes" id="UP000587991">
    <property type="component" value="Unassembled WGS sequence"/>
</dbReference>
<keyword evidence="7" id="KW-1185">Reference proteome</keyword>
<dbReference type="Gene3D" id="3.50.50.60">
    <property type="entry name" value="FAD/NAD(P)-binding domain"/>
    <property type="match status" value="1"/>
</dbReference>
<protein>
    <submittedName>
        <fullName evidence="6">FAD-dependent oxidoreductase</fullName>
    </submittedName>
</protein>
<dbReference type="PANTHER" id="PTHR10961:SF7">
    <property type="entry name" value="FAD DEPENDENT OXIDOREDUCTASE DOMAIN-CONTAINING PROTEIN"/>
    <property type="match status" value="1"/>
</dbReference>
<comment type="caution">
    <text evidence="6">The sequence shown here is derived from an EMBL/GenBank/DDBJ whole genome shotgun (WGS) entry which is preliminary data.</text>
</comment>
<accession>A0A847S9A9</accession>
<evidence type="ECO:0000256" key="3">
    <source>
        <dbReference type="ARBA" id="ARBA00022827"/>
    </source>
</evidence>
<evidence type="ECO:0000313" key="6">
    <source>
        <dbReference type="EMBL" id="NLR73628.1"/>
    </source>
</evidence>
<gene>
    <name evidence="6" type="ORF">HF682_00440</name>
</gene>
<dbReference type="GO" id="GO:0050660">
    <property type="term" value="F:flavin adenine dinucleotide binding"/>
    <property type="evidence" value="ECO:0007669"/>
    <property type="project" value="InterPro"/>
</dbReference>
<evidence type="ECO:0000259" key="5">
    <source>
        <dbReference type="Pfam" id="PF01266"/>
    </source>
</evidence>
<dbReference type="SUPFAM" id="SSF54373">
    <property type="entry name" value="FAD-linked reductases, C-terminal domain"/>
    <property type="match status" value="1"/>
</dbReference>
<keyword evidence="4" id="KW-0560">Oxidoreductase</keyword>
<evidence type="ECO:0000256" key="4">
    <source>
        <dbReference type="ARBA" id="ARBA00023002"/>
    </source>
</evidence>
<evidence type="ECO:0000256" key="2">
    <source>
        <dbReference type="ARBA" id="ARBA00022630"/>
    </source>
</evidence>
<name>A0A847S9A9_9NEIS</name>
<proteinExistence type="predicted"/>
<dbReference type="EMBL" id="JABAIM010000001">
    <property type="protein sequence ID" value="NLR73628.1"/>
    <property type="molecule type" value="Genomic_DNA"/>
</dbReference>
<dbReference type="GO" id="GO:0008115">
    <property type="term" value="F:sarcosine oxidase activity"/>
    <property type="evidence" value="ECO:0007669"/>
    <property type="project" value="TreeGrafter"/>
</dbReference>
<dbReference type="Gene3D" id="3.30.9.10">
    <property type="entry name" value="D-Amino Acid Oxidase, subunit A, domain 2"/>
    <property type="match status" value="1"/>
</dbReference>
<keyword evidence="3" id="KW-0274">FAD</keyword>
<dbReference type="InterPro" id="IPR045170">
    <property type="entry name" value="MTOX"/>
</dbReference>
<reference evidence="6 7" key="1">
    <citation type="submission" date="2020-04" db="EMBL/GenBank/DDBJ databases">
        <title>Draft genome of Leeia sp. IMCC25680.</title>
        <authorList>
            <person name="Song J."/>
            <person name="Cho J.-C."/>
        </authorList>
    </citation>
    <scope>NUCLEOTIDE SEQUENCE [LARGE SCALE GENOMIC DNA]</scope>
    <source>
        <strain evidence="6 7">IMCC25680</strain>
    </source>
</reference>
<dbReference type="InterPro" id="IPR006076">
    <property type="entry name" value="FAD-dep_OxRdtase"/>
</dbReference>
<evidence type="ECO:0000313" key="7">
    <source>
        <dbReference type="Proteomes" id="UP000587991"/>
    </source>
</evidence>
<organism evidence="6 7">
    <name type="scientific">Leeia aquatica</name>
    <dbReference type="NCBI Taxonomy" id="2725557"/>
    <lineage>
        <taxon>Bacteria</taxon>
        <taxon>Pseudomonadati</taxon>
        <taxon>Pseudomonadota</taxon>
        <taxon>Betaproteobacteria</taxon>
        <taxon>Neisseriales</taxon>
        <taxon>Leeiaceae</taxon>
        <taxon>Leeia</taxon>
    </lineage>
</organism>
<evidence type="ECO:0000256" key="1">
    <source>
        <dbReference type="ARBA" id="ARBA00001974"/>
    </source>
</evidence>
<comment type="cofactor">
    <cofactor evidence="1">
        <name>FAD</name>
        <dbReference type="ChEBI" id="CHEBI:57692"/>
    </cofactor>
</comment>
<keyword evidence="2" id="KW-0285">Flavoprotein</keyword>